<proteinExistence type="predicted"/>
<dbReference type="Gene3D" id="3.20.20.10">
    <property type="entry name" value="Alanine racemase"/>
    <property type="match status" value="1"/>
</dbReference>
<name>A0AAV7GWB0_DENCH</name>
<dbReference type="GO" id="GO:0005634">
    <property type="term" value="C:nucleus"/>
    <property type="evidence" value="ECO:0007669"/>
    <property type="project" value="InterPro"/>
</dbReference>
<evidence type="ECO:0000313" key="3">
    <source>
        <dbReference type="Proteomes" id="UP000775213"/>
    </source>
</evidence>
<dbReference type="Proteomes" id="UP000775213">
    <property type="component" value="Unassembled WGS sequence"/>
</dbReference>
<dbReference type="AlphaFoldDB" id="A0AAV7GWB0"/>
<evidence type="ECO:0000313" key="2">
    <source>
        <dbReference type="EMBL" id="KAH0465794.1"/>
    </source>
</evidence>
<reference evidence="2 3" key="1">
    <citation type="journal article" date="2021" name="Hortic Res">
        <title>Chromosome-scale assembly of the Dendrobium chrysotoxum genome enhances the understanding of orchid evolution.</title>
        <authorList>
            <person name="Zhang Y."/>
            <person name="Zhang G.Q."/>
            <person name="Zhang D."/>
            <person name="Liu X.D."/>
            <person name="Xu X.Y."/>
            <person name="Sun W.H."/>
            <person name="Yu X."/>
            <person name="Zhu X."/>
            <person name="Wang Z.W."/>
            <person name="Zhao X."/>
            <person name="Zhong W.Y."/>
            <person name="Chen H."/>
            <person name="Yin W.L."/>
            <person name="Huang T."/>
            <person name="Niu S.C."/>
            <person name="Liu Z.J."/>
        </authorList>
    </citation>
    <scope>NUCLEOTIDE SEQUENCE [LARGE SCALE GENOMIC DNA]</scope>
    <source>
        <strain evidence="2">Lindl</strain>
    </source>
</reference>
<organism evidence="2 3">
    <name type="scientific">Dendrobium chrysotoxum</name>
    <name type="common">Orchid</name>
    <dbReference type="NCBI Taxonomy" id="161865"/>
    <lineage>
        <taxon>Eukaryota</taxon>
        <taxon>Viridiplantae</taxon>
        <taxon>Streptophyta</taxon>
        <taxon>Embryophyta</taxon>
        <taxon>Tracheophyta</taxon>
        <taxon>Spermatophyta</taxon>
        <taxon>Magnoliopsida</taxon>
        <taxon>Liliopsida</taxon>
        <taxon>Asparagales</taxon>
        <taxon>Orchidaceae</taxon>
        <taxon>Epidendroideae</taxon>
        <taxon>Malaxideae</taxon>
        <taxon>Dendrobiinae</taxon>
        <taxon>Dendrobium</taxon>
    </lineage>
</organism>
<dbReference type="GO" id="GO:0072423">
    <property type="term" value="P:response to DNA damage checkpoint signaling"/>
    <property type="evidence" value="ECO:0007669"/>
    <property type="project" value="InterPro"/>
</dbReference>
<dbReference type="PANTHER" id="PTHR47684">
    <property type="entry name" value="PROTEIN TONSOKU"/>
    <property type="match status" value="1"/>
</dbReference>
<accession>A0AAV7GWB0</accession>
<dbReference type="GO" id="GO:0040029">
    <property type="term" value="P:epigenetic regulation of gene expression"/>
    <property type="evidence" value="ECO:0007669"/>
    <property type="project" value="InterPro"/>
</dbReference>
<dbReference type="InterPro" id="IPR022644">
    <property type="entry name" value="De-COase2_N"/>
</dbReference>
<dbReference type="GO" id="GO:0003824">
    <property type="term" value="F:catalytic activity"/>
    <property type="evidence" value="ECO:0007669"/>
    <property type="project" value="InterPro"/>
</dbReference>
<dbReference type="SUPFAM" id="SSF51419">
    <property type="entry name" value="PLP-binding barrel"/>
    <property type="match status" value="1"/>
</dbReference>
<dbReference type="InterPro" id="IPR044227">
    <property type="entry name" value="TONSOKU"/>
</dbReference>
<dbReference type="PANTHER" id="PTHR47684:SF1">
    <property type="entry name" value="PROTEIN TONSOKU"/>
    <property type="match status" value="1"/>
</dbReference>
<protein>
    <recommendedName>
        <fullName evidence="1">Orn/DAP/Arg decarboxylase 2 N-terminal domain-containing protein</fullName>
    </recommendedName>
</protein>
<sequence>MGREDEQIRVAKLGYKEAVQDGNHEEEARWGNVIDDLLKRRREYVEGLRWRQIDYEVMAKYLPQKQLLATCQLLGEVYLRLQCFKEALHYQVHPYVATSNKNSKFGIRNEKLQWFVDTIKSYPNELKLIRAHCHLGSTITKVHSVLFIYL</sequence>
<dbReference type="GO" id="GO:0009933">
    <property type="term" value="P:meristem structural organization"/>
    <property type="evidence" value="ECO:0007669"/>
    <property type="project" value="InterPro"/>
</dbReference>
<gene>
    <name evidence="2" type="ORF">IEQ34_005897</name>
</gene>
<dbReference type="InterPro" id="IPR029066">
    <property type="entry name" value="PLP-binding_barrel"/>
</dbReference>
<comment type="caution">
    <text evidence="2">The sequence shown here is derived from an EMBL/GenBank/DDBJ whole genome shotgun (WGS) entry which is preliminary data.</text>
</comment>
<dbReference type="EMBL" id="JAGFBR010000006">
    <property type="protein sequence ID" value="KAH0465794.1"/>
    <property type="molecule type" value="Genomic_DNA"/>
</dbReference>
<feature type="domain" description="Orn/DAP/Arg decarboxylase 2 N-terminal" evidence="1">
    <location>
        <begin position="76"/>
        <end position="143"/>
    </location>
</feature>
<dbReference type="Pfam" id="PF02784">
    <property type="entry name" value="Orn_Arg_deC_N"/>
    <property type="match status" value="1"/>
</dbReference>
<keyword evidence="3" id="KW-1185">Reference proteome</keyword>
<evidence type="ECO:0000259" key="1">
    <source>
        <dbReference type="Pfam" id="PF02784"/>
    </source>
</evidence>